<evidence type="ECO:0000313" key="2">
    <source>
        <dbReference type="EMBL" id="AXK51490.1"/>
    </source>
</evidence>
<gene>
    <name evidence="2" type="ORF">SALLE_v1c08200</name>
</gene>
<accession>A0A345Z4G1</accession>
<protein>
    <submittedName>
        <fullName evidence="2">Uncharacterized protein</fullName>
    </submittedName>
</protein>
<dbReference type="AlphaFoldDB" id="A0A345Z4G1"/>
<keyword evidence="3" id="KW-1185">Reference proteome</keyword>
<dbReference type="KEGG" id="salx:SALLE_v1c08200"/>
<dbReference type="RefSeq" id="WP_115558384.1">
    <property type="nucleotide sequence ID" value="NZ_CP031376.1"/>
</dbReference>
<dbReference type="EMBL" id="CP031376">
    <property type="protein sequence ID" value="AXK51490.1"/>
    <property type="molecule type" value="Genomic_DNA"/>
</dbReference>
<proteinExistence type="predicted"/>
<sequence>MAKKEKNNSTFKQLKELKADQKEIHEAEVKDVIKETYQGPDSFEQKTKYRFAKSLRWYEILITVIISGIFLMIAFLVDIYAMPGKYFASTMTTILIVFGLLVWLIMGWIKNRRAAGYYNDARRRYLATMTDEEAWIVKIRKLVLIFVIIQVIGAGFSFLI</sequence>
<feature type="transmembrane region" description="Helical" evidence="1">
    <location>
        <begin position="57"/>
        <end position="80"/>
    </location>
</feature>
<keyword evidence="1" id="KW-0812">Transmembrane</keyword>
<dbReference type="Proteomes" id="UP000254792">
    <property type="component" value="Chromosome"/>
</dbReference>
<name>A0A345Z4G1_9MOLU</name>
<dbReference type="OrthoDB" id="400297at2"/>
<organism evidence="2 3">
    <name type="scientific">Spiroplasma alleghenense</name>
    <dbReference type="NCBI Taxonomy" id="216931"/>
    <lineage>
        <taxon>Bacteria</taxon>
        <taxon>Bacillati</taxon>
        <taxon>Mycoplasmatota</taxon>
        <taxon>Mollicutes</taxon>
        <taxon>Entomoplasmatales</taxon>
        <taxon>Spiroplasmataceae</taxon>
        <taxon>Spiroplasma</taxon>
    </lineage>
</organism>
<evidence type="ECO:0000256" key="1">
    <source>
        <dbReference type="SAM" id="Phobius"/>
    </source>
</evidence>
<keyword evidence="1" id="KW-1133">Transmembrane helix</keyword>
<keyword evidence="1" id="KW-0472">Membrane</keyword>
<feature type="transmembrane region" description="Helical" evidence="1">
    <location>
        <begin position="142"/>
        <end position="159"/>
    </location>
</feature>
<evidence type="ECO:0000313" key="3">
    <source>
        <dbReference type="Proteomes" id="UP000254792"/>
    </source>
</evidence>
<reference evidence="2 3" key="1">
    <citation type="submission" date="2018-07" db="EMBL/GenBank/DDBJ databases">
        <title>Complete genome sequence of Spiroplasma alleghenense PLHS-1 (ATCC 51752).</title>
        <authorList>
            <person name="Chou L."/>
            <person name="Lee T.-Y."/>
            <person name="Tsai Y.-M."/>
            <person name="Kuo C.-H."/>
        </authorList>
    </citation>
    <scope>NUCLEOTIDE SEQUENCE [LARGE SCALE GENOMIC DNA]</scope>
    <source>
        <strain evidence="2 3">PLHS-1</strain>
    </source>
</reference>
<feature type="transmembrane region" description="Helical" evidence="1">
    <location>
        <begin position="86"/>
        <end position="109"/>
    </location>
</feature>